<protein>
    <submittedName>
        <fullName evidence="2">DUF4440 domain-containing protein</fullName>
    </submittedName>
</protein>
<feature type="domain" description="SnoaL-like" evidence="1">
    <location>
        <begin position="8"/>
        <end position="101"/>
    </location>
</feature>
<organism evidence="2 3">
    <name type="scientific">Halobacterium bonnevillei</name>
    <dbReference type="NCBI Taxonomy" id="2692200"/>
    <lineage>
        <taxon>Archaea</taxon>
        <taxon>Methanobacteriati</taxon>
        <taxon>Methanobacteriota</taxon>
        <taxon>Stenosarchaea group</taxon>
        <taxon>Halobacteria</taxon>
        <taxon>Halobacteriales</taxon>
        <taxon>Halobacteriaceae</taxon>
        <taxon>Halobacterium</taxon>
    </lineage>
</organism>
<dbReference type="SUPFAM" id="SSF54427">
    <property type="entry name" value="NTF2-like"/>
    <property type="match status" value="1"/>
</dbReference>
<keyword evidence="3" id="KW-1185">Reference proteome</keyword>
<dbReference type="InterPro" id="IPR037401">
    <property type="entry name" value="SnoaL-like"/>
</dbReference>
<dbReference type="EMBL" id="WUUU01000050">
    <property type="protein sequence ID" value="MXR20565.1"/>
    <property type="molecule type" value="Genomic_DNA"/>
</dbReference>
<name>A0A6B0SFR1_9EURY</name>
<sequence length="120" mass="13071">MDAAALAQTYYDAIDDGDYEALRDLLAPEFTHVRPDMTLDDREAFVSFMRDDRPKTDTRHVVDAVYEGRGGVAARGRVLDAGGGGELFAFVDVFDVNEERIEGLETYATSESTAGSTAPS</sequence>
<proteinExistence type="predicted"/>
<dbReference type="Proteomes" id="UP000471521">
    <property type="component" value="Unassembled WGS sequence"/>
</dbReference>
<evidence type="ECO:0000313" key="2">
    <source>
        <dbReference type="EMBL" id="MXR20565.1"/>
    </source>
</evidence>
<dbReference type="Gene3D" id="3.10.450.50">
    <property type="match status" value="1"/>
</dbReference>
<evidence type="ECO:0000313" key="3">
    <source>
        <dbReference type="Proteomes" id="UP000471521"/>
    </source>
</evidence>
<dbReference type="OrthoDB" id="145984at2157"/>
<gene>
    <name evidence="2" type="ORF">GRX66_08080</name>
</gene>
<dbReference type="InterPro" id="IPR032710">
    <property type="entry name" value="NTF2-like_dom_sf"/>
</dbReference>
<comment type="caution">
    <text evidence="2">The sequence shown here is derived from an EMBL/GenBank/DDBJ whole genome shotgun (WGS) entry which is preliminary data.</text>
</comment>
<reference evidence="2 3" key="1">
    <citation type="submission" date="2019-12" db="EMBL/GenBank/DDBJ databases">
        <title>Isolation and characterization of three novel carbon monoxide-oxidizing members of Halobacteria from salione crusts and soils.</title>
        <authorList>
            <person name="Myers M.R."/>
            <person name="King G.M."/>
        </authorList>
    </citation>
    <scope>NUCLEOTIDE SEQUENCE [LARGE SCALE GENOMIC DNA]</scope>
    <source>
        <strain evidence="2 3">PCN9</strain>
    </source>
</reference>
<accession>A0A6B0SFR1</accession>
<dbReference type="AlphaFoldDB" id="A0A6B0SFR1"/>
<dbReference type="RefSeq" id="WP_159526108.1">
    <property type="nucleotide sequence ID" value="NZ_WUUU01000050.1"/>
</dbReference>
<dbReference type="Pfam" id="PF12680">
    <property type="entry name" value="SnoaL_2"/>
    <property type="match status" value="1"/>
</dbReference>
<evidence type="ECO:0000259" key="1">
    <source>
        <dbReference type="Pfam" id="PF12680"/>
    </source>
</evidence>